<evidence type="ECO:0000256" key="1">
    <source>
        <dbReference type="SAM" id="Phobius"/>
    </source>
</evidence>
<keyword evidence="1" id="KW-1133">Transmembrane helix</keyword>
<organism evidence="3 4">
    <name type="scientific">Zostera marina</name>
    <name type="common">Eelgrass</name>
    <dbReference type="NCBI Taxonomy" id="29655"/>
    <lineage>
        <taxon>Eukaryota</taxon>
        <taxon>Viridiplantae</taxon>
        <taxon>Streptophyta</taxon>
        <taxon>Embryophyta</taxon>
        <taxon>Tracheophyta</taxon>
        <taxon>Spermatophyta</taxon>
        <taxon>Magnoliopsida</taxon>
        <taxon>Liliopsida</taxon>
        <taxon>Zosteraceae</taxon>
        <taxon>Zostera</taxon>
    </lineage>
</organism>
<dbReference type="GO" id="GO:0005783">
    <property type="term" value="C:endoplasmic reticulum"/>
    <property type="evidence" value="ECO:0000318"/>
    <property type="project" value="GO_Central"/>
</dbReference>
<name>A0A0K9PSK0_ZOSMR</name>
<dbReference type="PANTHER" id="PTHR43689:SF8">
    <property type="entry name" value="ALPHA_BETA-HYDROLASES SUPERFAMILY PROTEIN"/>
    <property type="match status" value="1"/>
</dbReference>
<evidence type="ECO:0000313" key="4">
    <source>
        <dbReference type="Proteomes" id="UP000036987"/>
    </source>
</evidence>
<proteinExistence type="predicted"/>
<accession>A0A0K9PSK0</accession>
<evidence type="ECO:0000313" key="3">
    <source>
        <dbReference type="EMBL" id="KMZ71200.1"/>
    </source>
</evidence>
<dbReference type="InterPro" id="IPR029058">
    <property type="entry name" value="AB_hydrolase_fold"/>
</dbReference>
<dbReference type="GO" id="GO:0016787">
    <property type="term" value="F:hydrolase activity"/>
    <property type="evidence" value="ECO:0000318"/>
    <property type="project" value="GO_Central"/>
</dbReference>
<dbReference type="Proteomes" id="UP000036987">
    <property type="component" value="Unassembled WGS sequence"/>
</dbReference>
<dbReference type="EMBL" id="LFYR01000684">
    <property type="protein sequence ID" value="KMZ71200.1"/>
    <property type="molecule type" value="Genomic_DNA"/>
</dbReference>
<reference evidence="4" key="1">
    <citation type="journal article" date="2016" name="Nature">
        <title>The genome of the seagrass Zostera marina reveals angiosperm adaptation to the sea.</title>
        <authorList>
            <person name="Olsen J.L."/>
            <person name="Rouze P."/>
            <person name="Verhelst B."/>
            <person name="Lin Y.-C."/>
            <person name="Bayer T."/>
            <person name="Collen J."/>
            <person name="Dattolo E."/>
            <person name="De Paoli E."/>
            <person name="Dittami S."/>
            <person name="Maumus F."/>
            <person name="Michel G."/>
            <person name="Kersting A."/>
            <person name="Lauritano C."/>
            <person name="Lohaus R."/>
            <person name="Toepel M."/>
            <person name="Tonon T."/>
            <person name="Vanneste K."/>
            <person name="Amirebrahimi M."/>
            <person name="Brakel J."/>
            <person name="Bostroem C."/>
            <person name="Chovatia M."/>
            <person name="Grimwood J."/>
            <person name="Jenkins J.W."/>
            <person name="Jueterbock A."/>
            <person name="Mraz A."/>
            <person name="Stam W.T."/>
            <person name="Tice H."/>
            <person name="Bornberg-Bauer E."/>
            <person name="Green P.J."/>
            <person name="Pearson G.A."/>
            <person name="Procaccini G."/>
            <person name="Duarte C.M."/>
            <person name="Schmutz J."/>
            <person name="Reusch T.B.H."/>
            <person name="Van de Peer Y."/>
        </authorList>
    </citation>
    <scope>NUCLEOTIDE SEQUENCE [LARGE SCALE GENOMIC DNA]</scope>
    <source>
        <strain evidence="4">cv. Finnish</strain>
    </source>
</reference>
<comment type="caution">
    <text evidence="3">The sequence shown here is derived from an EMBL/GenBank/DDBJ whole genome shotgun (WGS) entry which is preliminary data.</text>
</comment>
<dbReference type="AlphaFoldDB" id="A0A0K9PSK0"/>
<gene>
    <name evidence="3" type="ORF">ZOSMA_185G00190</name>
</gene>
<dbReference type="GO" id="GO:0009926">
    <property type="term" value="P:auxin polar transport"/>
    <property type="evidence" value="ECO:0000318"/>
    <property type="project" value="GO_Central"/>
</dbReference>
<dbReference type="Gene3D" id="3.40.50.1820">
    <property type="entry name" value="alpha/beta hydrolase"/>
    <property type="match status" value="1"/>
</dbReference>
<feature type="transmembrane region" description="Helical" evidence="1">
    <location>
        <begin position="17"/>
        <end position="35"/>
    </location>
</feature>
<evidence type="ECO:0000259" key="2">
    <source>
        <dbReference type="Pfam" id="PF00561"/>
    </source>
</evidence>
<dbReference type="InterPro" id="IPR000073">
    <property type="entry name" value="AB_hydrolase_1"/>
</dbReference>
<keyword evidence="1" id="KW-0812">Transmembrane</keyword>
<dbReference type="OMA" id="ANWVLEN"/>
<dbReference type="STRING" id="29655.A0A0K9PSK0"/>
<keyword evidence="4" id="KW-1185">Reference proteome</keyword>
<sequence>MRGGGEQRHGKGTREPFTFWFYVTLAVSLITGFFYSGKFLSSNVVDGDGENSSWFRSLPPALRDHYSDGVFVKAHFSSSSLLPTQVFTVDRGDKSEEPVLLIHGLGSSSFSFRRILANLQSNGFRAVALDLPGSGFSDLIDRDNGGVWKVWRSVKEKGIFWGFDSLISMGYIPYDEDAKSSVSGDELGVKVIEEVIDSLELETPIHFVAHDSAMQVVASYVSSASSGSVGSVTFIDSSSRAPAFPYWMFSAPIVRDIAVGSKWVFGSLINLCCSREIDSSAVEAYRAILKKKGARQAAAVAGKSFNHSFDFGDWTYSDEVKDVPLQILWSHMSSDLWIEEGKRVASSAPRAAFFSHLGGRWPQEGASEEIAGRIVQFIKSLPKTHRKTKLDEN</sequence>
<dbReference type="SUPFAM" id="SSF53474">
    <property type="entry name" value="alpha/beta-Hydrolases"/>
    <property type="match status" value="1"/>
</dbReference>
<keyword evidence="1" id="KW-0472">Membrane</keyword>
<dbReference type="PANTHER" id="PTHR43689">
    <property type="entry name" value="HYDROLASE"/>
    <property type="match status" value="1"/>
</dbReference>
<dbReference type="Pfam" id="PF00561">
    <property type="entry name" value="Abhydrolase_1"/>
    <property type="match status" value="1"/>
</dbReference>
<protein>
    <submittedName>
        <fullName evidence="3">Protein AUXIN RESPONSE 4</fullName>
    </submittedName>
</protein>
<feature type="domain" description="AB hydrolase-1" evidence="2">
    <location>
        <begin position="98"/>
        <end position="142"/>
    </location>
</feature>
<dbReference type="OrthoDB" id="6431331at2759"/>